<organism evidence="2 3">
    <name type="scientific">Gulo gulo</name>
    <name type="common">Wolverine</name>
    <name type="synonym">Gluton</name>
    <dbReference type="NCBI Taxonomy" id="48420"/>
    <lineage>
        <taxon>Eukaryota</taxon>
        <taxon>Metazoa</taxon>
        <taxon>Chordata</taxon>
        <taxon>Craniata</taxon>
        <taxon>Vertebrata</taxon>
        <taxon>Euteleostomi</taxon>
        <taxon>Mammalia</taxon>
        <taxon>Eutheria</taxon>
        <taxon>Laurasiatheria</taxon>
        <taxon>Carnivora</taxon>
        <taxon>Caniformia</taxon>
        <taxon>Musteloidea</taxon>
        <taxon>Mustelidae</taxon>
        <taxon>Guloninae</taxon>
        <taxon>Gulo</taxon>
    </lineage>
</organism>
<reference evidence="2 3" key="1">
    <citation type="submission" date="2018-10" db="EMBL/GenBank/DDBJ databases">
        <authorList>
            <person name="Ekblom R."/>
            <person name="Jareborg N."/>
        </authorList>
    </citation>
    <scope>NUCLEOTIDE SEQUENCE [LARGE SCALE GENOMIC DNA]</scope>
    <source>
        <tissue evidence="2">Muscle</tissue>
    </source>
</reference>
<sequence length="51" mass="5903">MFRELRRRSPDLMRMTGSAGQGIRRKGTVVKSREAREGLQVGEAKRVWSDR</sequence>
<evidence type="ECO:0000313" key="2">
    <source>
        <dbReference type="EMBL" id="VCW97217.1"/>
    </source>
</evidence>
<accession>A0A9X9Q273</accession>
<keyword evidence="3" id="KW-1185">Reference proteome</keyword>
<protein>
    <submittedName>
        <fullName evidence="2">Uncharacterized protein</fullName>
    </submittedName>
</protein>
<dbReference type="EMBL" id="CYRY02020956">
    <property type="protein sequence ID" value="VCW97217.1"/>
    <property type="molecule type" value="Genomic_DNA"/>
</dbReference>
<feature type="region of interest" description="Disordered" evidence="1">
    <location>
        <begin position="1"/>
        <end position="36"/>
    </location>
</feature>
<dbReference type="AlphaFoldDB" id="A0A9X9Q273"/>
<proteinExistence type="predicted"/>
<name>A0A9X9Q273_GULGU</name>
<feature type="compositionally biased region" description="Basic and acidic residues" evidence="1">
    <location>
        <begin position="1"/>
        <end position="11"/>
    </location>
</feature>
<comment type="caution">
    <text evidence="2">The sequence shown here is derived from an EMBL/GenBank/DDBJ whole genome shotgun (WGS) entry which is preliminary data.</text>
</comment>
<dbReference type="Proteomes" id="UP000269945">
    <property type="component" value="Unassembled WGS sequence"/>
</dbReference>
<evidence type="ECO:0000256" key="1">
    <source>
        <dbReference type="SAM" id="MobiDB-lite"/>
    </source>
</evidence>
<evidence type="ECO:0000313" key="3">
    <source>
        <dbReference type="Proteomes" id="UP000269945"/>
    </source>
</evidence>
<gene>
    <name evidence="2" type="ORF">BN2614_LOCUS3</name>
</gene>